<reference evidence="3" key="1">
    <citation type="journal article" date="2019" name="Curr. Biol.">
        <title>Genome Sequence of Striga asiatica Provides Insight into the Evolution of Plant Parasitism.</title>
        <authorList>
            <person name="Yoshida S."/>
            <person name="Kim S."/>
            <person name="Wafula E.K."/>
            <person name="Tanskanen J."/>
            <person name="Kim Y.M."/>
            <person name="Honaas L."/>
            <person name="Yang Z."/>
            <person name="Spallek T."/>
            <person name="Conn C.E."/>
            <person name="Ichihashi Y."/>
            <person name="Cheong K."/>
            <person name="Cui S."/>
            <person name="Der J.P."/>
            <person name="Gundlach H."/>
            <person name="Jiao Y."/>
            <person name="Hori C."/>
            <person name="Ishida J.K."/>
            <person name="Kasahara H."/>
            <person name="Kiba T."/>
            <person name="Kim M.S."/>
            <person name="Koo N."/>
            <person name="Laohavisit A."/>
            <person name="Lee Y.H."/>
            <person name="Lumba S."/>
            <person name="McCourt P."/>
            <person name="Mortimer J.C."/>
            <person name="Mutuku J.M."/>
            <person name="Nomura T."/>
            <person name="Sasaki-Sekimoto Y."/>
            <person name="Seto Y."/>
            <person name="Wang Y."/>
            <person name="Wakatake T."/>
            <person name="Sakakibara H."/>
            <person name="Demura T."/>
            <person name="Yamaguchi S."/>
            <person name="Yoneyama K."/>
            <person name="Manabe R.I."/>
            <person name="Nelson D.C."/>
            <person name="Schulman A.H."/>
            <person name="Timko M.P."/>
            <person name="dePamphilis C.W."/>
            <person name="Choi D."/>
            <person name="Shirasu K."/>
        </authorList>
    </citation>
    <scope>NUCLEOTIDE SEQUENCE [LARGE SCALE GENOMIC DNA]</scope>
    <source>
        <strain evidence="3">cv. UVA1</strain>
    </source>
</reference>
<sequence>MYILVVAATWHLLLNFVHHTLLLMMLFVPITTTRLINLPLLVTAGQLLLYLLLYPFLPPPAHSQFSDHNYITIAAVVAAQAAAAGRHPGGHPSSVSPIRSASAGGGAAIWIRPDGAVLFSPDSSAGAGAVLAGLSTTLDWVAVLVGLPPVLIGLPPIVAAAVLSHGLYRRNREVVTRKWFDGERSTCVRAAVRSRHANAYQKAKTLAREIEWISENNLITRKQREETKEIQECKNSKGAKVKPFEVENIQYLYEVLVTVGRKEGHVHYTLPPNNKLRLSTCAPIFIEHGENSWDRDLVLQTFYPFIAEEILKIPLSQCGTRDKLIWHWTRKILIVNAHSSKRGWIGMKGTLWKDGKTWDTWSGAKKFLGPHEETWLRTLRWVLEEGKRRNIDGICCCLNNKNLSARRVEDEDGRTMEEKVT</sequence>
<evidence type="ECO:0000313" key="3">
    <source>
        <dbReference type="Proteomes" id="UP000325081"/>
    </source>
</evidence>
<evidence type="ECO:0000256" key="1">
    <source>
        <dbReference type="SAM" id="Phobius"/>
    </source>
</evidence>
<keyword evidence="3" id="KW-1185">Reference proteome</keyword>
<dbReference type="Proteomes" id="UP000325081">
    <property type="component" value="Unassembled WGS sequence"/>
</dbReference>
<gene>
    <name evidence="2" type="ORF">STAS_01136</name>
</gene>
<organism evidence="2 3">
    <name type="scientific">Striga asiatica</name>
    <name type="common">Asiatic witchweed</name>
    <name type="synonym">Buchnera asiatica</name>
    <dbReference type="NCBI Taxonomy" id="4170"/>
    <lineage>
        <taxon>Eukaryota</taxon>
        <taxon>Viridiplantae</taxon>
        <taxon>Streptophyta</taxon>
        <taxon>Embryophyta</taxon>
        <taxon>Tracheophyta</taxon>
        <taxon>Spermatophyta</taxon>
        <taxon>Magnoliopsida</taxon>
        <taxon>eudicotyledons</taxon>
        <taxon>Gunneridae</taxon>
        <taxon>Pentapetalae</taxon>
        <taxon>asterids</taxon>
        <taxon>lamiids</taxon>
        <taxon>Lamiales</taxon>
        <taxon>Orobanchaceae</taxon>
        <taxon>Buchnereae</taxon>
        <taxon>Striga</taxon>
    </lineage>
</organism>
<keyword evidence="1" id="KW-1133">Transmembrane helix</keyword>
<proteinExistence type="predicted"/>
<keyword evidence="2" id="KW-0687">Ribonucleoprotein</keyword>
<dbReference type="EMBL" id="BKCP01000225">
    <property type="protein sequence ID" value="GER25544.1"/>
    <property type="molecule type" value="Genomic_DNA"/>
</dbReference>
<comment type="caution">
    <text evidence="2">The sequence shown here is derived from an EMBL/GenBank/DDBJ whole genome shotgun (WGS) entry which is preliminary data.</text>
</comment>
<evidence type="ECO:0000313" key="2">
    <source>
        <dbReference type="EMBL" id="GER25544.1"/>
    </source>
</evidence>
<name>A0A5A7NYP8_STRAF</name>
<keyword evidence="2" id="KW-0689">Ribosomal protein</keyword>
<dbReference type="AlphaFoldDB" id="A0A5A7NYP8"/>
<protein>
    <submittedName>
        <fullName evidence="2">60S ribosomal protein L38</fullName>
    </submittedName>
</protein>
<keyword evidence="1" id="KW-0812">Transmembrane</keyword>
<feature type="transmembrane region" description="Helical" evidence="1">
    <location>
        <begin position="140"/>
        <end position="163"/>
    </location>
</feature>
<feature type="transmembrane region" description="Helical" evidence="1">
    <location>
        <begin position="35"/>
        <end position="57"/>
    </location>
</feature>
<dbReference type="GO" id="GO:0005840">
    <property type="term" value="C:ribosome"/>
    <property type="evidence" value="ECO:0007669"/>
    <property type="project" value="UniProtKB-KW"/>
</dbReference>
<accession>A0A5A7NYP8</accession>
<feature type="transmembrane region" description="Helical" evidence="1">
    <location>
        <begin position="6"/>
        <end position="28"/>
    </location>
</feature>
<keyword evidence="1" id="KW-0472">Membrane</keyword>